<dbReference type="RefSeq" id="WP_217629631.1">
    <property type="nucleotide sequence ID" value="NZ_FNGE01000001.1"/>
</dbReference>
<dbReference type="Proteomes" id="UP000199555">
    <property type="component" value="Unassembled WGS sequence"/>
</dbReference>
<accession>A0A1G9C899</accession>
<evidence type="ECO:0000313" key="2">
    <source>
        <dbReference type="Proteomes" id="UP000199555"/>
    </source>
</evidence>
<name>A0A1G9C899_9RHOB</name>
<sequence>MMATAEAMTGDQPTAPFLALEGLFPAILATNAEWHAQVDDAIRADLACARPAGATR</sequence>
<evidence type="ECO:0000313" key="1">
    <source>
        <dbReference type="EMBL" id="SDK47694.1"/>
    </source>
</evidence>
<keyword evidence="2" id="KW-1185">Reference proteome</keyword>
<proteinExistence type="predicted"/>
<dbReference type="STRING" id="525640.SAMN04487971_101126"/>
<dbReference type="AlphaFoldDB" id="A0A1G9C899"/>
<protein>
    <submittedName>
        <fullName evidence="1">Uncharacterized protein</fullName>
    </submittedName>
</protein>
<organism evidence="1 2">
    <name type="scientific">Paracoccus chinensis</name>
    <dbReference type="NCBI Taxonomy" id="525640"/>
    <lineage>
        <taxon>Bacteria</taxon>
        <taxon>Pseudomonadati</taxon>
        <taxon>Pseudomonadota</taxon>
        <taxon>Alphaproteobacteria</taxon>
        <taxon>Rhodobacterales</taxon>
        <taxon>Paracoccaceae</taxon>
        <taxon>Paracoccus</taxon>
    </lineage>
</organism>
<reference evidence="2" key="1">
    <citation type="submission" date="2016-10" db="EMBL/GenBank/DDBJ databases">
        <authorList>
            <person name="Varghese N."/>
            <person name="Submissions S."/>
        </authorList>
    </citation>
    <scope>NUCLEOTIDE SEQUENCE [LARGE SCALE GENOMIC DNA]</scope>
    <source>
        <strain evidence="2">CGMCC 1.7655</strain>
    </source>
</reference>
<gene>
    <name evidence="1" type="ORF">SAMN04487971_101126</name>
</gene>
<dbReference type="EMBL" id="FNGE01000001">
    <property type="protein sequence ID" value="SDK47694.1"/>
    <property type="molecule type" value="Genomic_DNA"/>
</dbReference>